<gene>
    <name evidence="1" type="ORF">ACCUM_2885</name>
</gene>
<organism evidence="1 2">
    <name type="scientific">Candidatus Accumulibacter phosphatis</name>
    <dbReference type="NCBI Taxonomy" id="327160"/>
    <lineage>
        <taxon>Bacteria</taxon>
        <taxon>Pseudomonadati</taxon>
        <taxon>Pseudomonadota</taxon>
        <taxon>Betaproteobacteria</taxon>
        <taxon>Candidatus Accumulibacter</taxon>
    </lineage>
</organism>
<sequence length="57" mass="6529">MVLLKRWIIERTFARLGWSRHLSKDDEWRLGTAETRVLRCCSPDAPAAGRLGSWTAS</sequence>
<dbReference type="AlphaFoldDB" id="A0A5S4EQE9"/>
<comment type="caution">
    <text evidence="1">The sequence shown here is derived from an EMBL/GenBank/DDBJ whole genome shotgun (WGS) entry which is preliminary data.</text>
</comment>
<proteinExistence type="predicted"/>
<name>A0A5S4EQE9_9PROT</name>
<dbReference type="EMBL" id="SWAD01000020">
    <property type="protein sequence ID" value="TMQ77684.1"/>
    <property type="molecule type" value="Genomic_DNA"/>
</dbReference>
<dbReference type="Proteomes" id="UP000306324">
    <property type="component" value="Unassembled WGS sequence"/>
</dbReference>
<evidence type="ECO:0000313" key="1">
    <source>
        <dbReference type="EMBL" id="TMQ77684.1"/>
    </source>
</evidence>
<reference evidence="1 2" key="1">
    <citation type="submission" date="2019-04" db="EMBL/GenBank/DDBJ databases">
        <title>A novel phosphate-accumulating bacterium identified in bioreactor for phosphate removal from wastewater.</title>
        <authorList>
            <person name="Kotlyarov R.Y."/>
            <person name="Beletsky A.V."/>
            <person name="Kallistova A.Y."/>
            <person name="Dorofeev A.G."/>
            <person name="Nikolaev Y.Y."/>
            <person name="Pimenov N.V."/>
            <person name="Ravin N.V."/>
            <person name="Mardanov A.V."/>
        </authorList>
    </citation>
    <scope>NUCLEOTIDE SEQUENCE [LARGE SCALE GENOMIC DNA]</scope>
    <source>
        <strain evidence="1 2">Bin19</strain>
    </source>
</reference>
<evidence type="ECO:0008006" key="3">
    <source>
        <dbReference type="Google" id="ProtNLM"/>
    </source>
</evidence>
<accession>A0A5S4EQE9</accession>
<keyword evidence="2" id="KW-1185">Reference proteome</keyword>
<evidence type="ECO:0000313" key="2">
    <source>
        <dbReference type="Proteomes" id="UP000306324"/>
    </source>
</evidence>
<protein>
    <recommendedName>
        <fullName evidence="3">Mobile element protein</fullName>
    </recommendedName>
</protein>